<organism evidence="1">
    <name type="scientific">Candidatus Kentrum sp. TUN</name>
    <dbReference type="NCBI Taxonomy" id="2126343"/>
    <lineage>
        <taxon>Bacteria</taxon>
        <taxon>Pseudomonadati</taxon>
        <taxon>Pseudomonadota</taxon>
        <taxon>Gammaproteobacteria</taxon>
        <taxon>Candidatus Kentrum</taxon>
    </lineage>
</organism>
<dbReference type="EMBL" id="CAADFV010000237">
    <property type="protein sequence ID" value="VFK70106.1"/>
    <property type="molecule type" value="Genomic_DNA"/>
</dbReference>
<sequence length="325" mass="35232">MTPTFRIFADTQEITDVILDRFISLSVTDEEGMQSDTAEICLDDRNSAIELPPKGANLKILLGYKEEGLVEMGLFTVDEVELMGPPDVLIIKGKSANMRDSLKEQKTRSWDVTTIGDLVAAIAGEHGFEPRVGEFLSPIDLPHLDQTEESDLHLLTRLARQYGAISKPAGNYLLFVPKGEGKSATGKAISPVAINRSEASNHRVTLADRGKYQAVLANWHDTVTGKRISVKVGDEKPVFTLRHVYSDATAAEIAAQAKLDKLKRGLGTLSLTLQHGNSKLAAGAKLTLSGFRNGVDGDWVATRVNHNLSGGGYSSRVDAEIPKGR</sequence>
<evidence type="ECO:0000313" key="1">
    <source>
        <dbReference type="EMBL" id="VFK60907.1"/>
    </source>
</evidence>
<dbReference type="EMBL" id="CAADFY010000234">
    <property type="protein sequence ID" value="VFK60907.1"/>
    <property type="molecule type" value="Genomic_DNA"/>
</dbReference>
<accession>A0A451A4D8</accession>
<protein>
    <recommendedName>
        <fullName evidence="3">Phage protein D</fullName>
    </recommendedName>
</protein>
<evidence type="ECO:0000313" key="2">
    <source>
        <dbReference type="EMBL" id="VFK70106.1"/>
    </source>
</evidence>
<proteinExistence type="predicted"/>
<reference evidence="1" key="1">
    <citation type="submission" date="2019-02" db="EMBL/GenBank/DDBJ databases">
        <authorList>
            <person name="Gruber-Vodicka R. H."/>
            <person name="Seah K. B. B."/>
        </authorList>
    </citation>
    <scope>NUCLEOTIDE SEQUENCE</scope>
    <source>
        <strain evidence="2">BECK_BY2</strain>
        <strain evidence="1">BECK_BY3</strain>
    </source>
</reference>
<gene>
    <name evidence="2" type="ORF">BECKTUN1418E_GA0071001_12373</name>
    <name evidence="1" type="ORF">BECKTUN1418F_GA0071002_12342</name>
</gene>
<dbReference type="Pfam" id="PF05954">
    <property type="entry name" value="Phage_GPD"/>
    <property type="match status" value="1"/>
</dbReference>
<evidence type="ECO:0008006" key="3">
    <source>
        <dbReference type="Google" id="ProtNLM"/>
    </source>
</evidence>
<dbReference type="SUPFAM" id="SSF69279">
    <property type="entry name" value="Phage tail proteins"/>
    <property type="match status" value="1"/>
</dbReference>
<name>A0A451A4D8_9GAMM</name>
<dbReference type="AlphaFoldDB" id="A0A451A4D8"/>